<dbReference type="Proteomes" id="UP000681722">
    <property type="component" value="Unassembled WGS sequence"/>
</dbReference>
<reference evidence="2" key="1">
    <citation type="submission" date="2021-02" db="EMBL/GenBank/DDBJ databases">
        <authorList>
            <person name="Nowell W R."/>
        </authorList>
    </citation>
    <scope>NUCLEOTIDE SEQUENCE</scope>
</reference>
<keyword evidence="4" id="KW-1185">Reference proteome</keyword>
<name>A0A813XX57_9BILA</name>
<evidence type="ECO:0000313" key="3">
    <source>
        <dbReference type="EMBL" id="CAF3660448.1"/>
    </source>
</evidence>
<dbReference type="AlphaFoldDB" id="A0A813XX57"/>
<proteinExistence type="predicted"/>
<dbReference type="Proteomes" id="UP000663829">
    <property type="component" value="Unassembled WGS sequence"/>
</dbReference>
<feature type="compositionally biased region" description="Basic residues" evidence="1">
    <location>
        <begin position="7"/>
        <end position="19"/>
    </location>
</feature>
<feature type="region of interest" description="Disordered" evidence="1">
    <location>
        <begin position="1"/>
        <end position="24"/>
    </location>
</feature>
<evidence type="ECO:0000313" key="4">
    <source>
        <dbReference type="Proteomes" id="UP000663829"/>
    </source>
</evidence>
<accession>A0A813XX57</accession>
<organism evidence="2 4">
    <name type="scientific">Didymodactylos carnosus</name>
    <dbReference type="NCBI Taxonomy" id="1234261"/>
    <lineage>
        <taxon>Eukaryota</taxon>
        <taxon>Metazoa</taxon>
        <taxon>Spiralia</taxon>
        <taxon>Gnathifera</taxon>
        <taxon>Rotifera</taxon>
        <taxon>Eurotatoria</taxon>
        <taxon>Bdelloidea</taxon>
        <taxon>Philodinida</taxon>
        <taxon>Philodinidae</taxon>
        <taxon>Didymodactylos</taxon>
    </lineage>
</organism>
<protein>
    <submittedName>
        <fullName evidence="2">Uncharacterized protein</fullName>
    </submittedName>
</protein>
<evidence type="ECO:0000256" key="1">
    <source>
        <dbReference type="SAM" id="MobiDB-lite"/>
    </source>
</evidence>
<evidence type="ECO:0000313" key="2">
    <source>
        <dbReference type="EMBL" id="CAF0873254.1"/>
    </source>
</evidence>
<dbReference type="EMBL" id="CAJNOQ010001165">
    <property type="protein sequence ID" value="CAF0873254.1"/>
    <property type="molecule type" value="Genomic_DNA"/>
</dbReference>
<sequence>MSDRPNLHHSKKNHRHKSKSIVSNVQQEQQNQFNLSNVDVLCLQNARPQSFIQIRSNYLSDRQQLNTRQPQINLSSISSQTTAILNPFISKALSNIEQTTKERSQQQRREVRFQDELRKDHSRHLVLAKCPRRLHEDYETIKRVRQANERWNRFIKWNMSKLNLVASSFNQLNLCEQCQYNFLSEPTSLNVYSDAEKEQWINPLDNEEDDADDDSKYYPTQKPILFEVCDDCERKIEIYQQYVQQYKIQMTVETARLNQPQTILTSTTAKPEHNHFIIAETTEQHILQTQSILSLTNSWHQTEPITTSITQKLVEQTIPSQKSLQFIANTTQLIYDNELSQPQQQEFTILEQQPRPRSEVWYDPNQFMLALQQEEQRAVTILNRQPNVSTDNRLSVNIMTHSNGTSISENVSSINSEVILSNEEIIKDDRAARQTLISMASDLACHTTNDEQKIPQIMQTFHSLSSNDNLFQSYPLLLQNKQTSLPKSLNPPLTVLSDRSLNYADNRCSTNSLEDSINRGDKLNLKLEINKKMSNMTYTNRSNNVENDKTTRIY</sequence>
<gene>
    <name evidence="2" type="ORF">GPM918_LOCUS7213</name>
    <name evidence="3" type="ORF">SRO942_LOCUS7213</name>
</gene>
<dbReference type="EMBL" id="CAJOBC010001165">
    <property type="protein sequence ID" value="CAF3660448.1"/>
    <property type="molecule type" value="Genomic_DNA"/>
</dbReference>
<comment type="caution">
    <text evidence="2">The sequence shown here is derived from an EMBL/GenBank/DDBJ whole genome shotgun (WGS) entry which is preliminary data.</text>
</comment>